<dbReference type="Pfam" id="PF09851">
    <property type="entry name" value="SHOCT"/>
    <property type="match status" value="1"/>
</dbReference>
<protein>
    <submittedName>
        <fullName evidence="3">SHOCT domain-containing protein</fullName>
    </submittedName>
</protein>
<dbReference type="InterPro" id="IPR018649">
    <property type="entry name" value="SHOCT"/>
</dbReference>
<keyword evidence="4" id="KW-1185">Reference proteome</keyword>
<reference evidence="3 4" key="1">
    <citation type="submission" date="2018-09" db="EMBL/GenBank/DDBJ databases">
        <title>Genome sequencing of Nocardioides immobilis CCTCC AB 2017083 for comparison to Nocardioides silvaticus.</title>
        <authorList>
            <person name="Li C."/>
            <person name="Wang G."/>
        </authorList>
    </citation>
    <scope>NUCLEOTIDE SEQUENCE [LARGE SCALE GENOMIC DNA]</scope>
    <source>
        <strain evidence="3 4">CCTCC AB 2017083</strain>
    </source>
</reference>
<keyword evidence="1" id="KW-0812">Transmembrane</keyword>
<evidence type="ECO:0000313" key="4">
    <source>
        <dbReference type="Proteomes" id="UP000283644"/>
    </source>
</evidence>
<keyword evidence="1" id="KW-1133">Transmembrane helix</keyword>
<feature type="transmembrane region" description="Helical" evidence="1">
    <location>
        <begin position="24"/>
        <end position="47"/>
    </location>
</feature>
<evidence type="ECO:0000256" key="1">
    <source>
        <dbReference type="SAM" id="Phobius"/>
    </source>
</evidence>
<organism evidence="3 4">
    <name type="scientific">Nocardioides immobilis</name>
    <dbReference type="NCBI Taxonomy" id="2049295"/>
    <lineage>
        <taxon>Bacteria</taxon>
        <taxon>Bacillati</taxon>
        <taxon>Actinomycetota</taxon>
        <taxon>Actinomycetes</taxon>
        <taxon>Propionibacteriales</taxon>
        <taxon>Nocardioidaceae</taxon>
        <taxon>Nocardioides</taxon>
    </lineage>
</organism>
<sequence>MSVTDSITTLVVTADRWDGDGPPAFWPIFPILWFLVIAGIIAAVVVLRRRSCEGMPRRAGEARLAEMYAAGEISEEDYRARRTVLREK</sequence>
<dbReference type="OrthoDB" id="3748887at2"/>
<comment type="caution">
    <text evidence="3">The sequence shown here is derived from an EMBL/GenBank/DDBJ whole genome shotgun (WGS) entry which is preliminary data.</text>
</comment>
<evidence type="ECO:0000313" key="3">
    <source>
        <dbReference type="EMBL" id="RHW26478.1"/>
    </source>
</evidence>
<feature type="domain" description="SHOCT" evidence="2">
    <location>
        <begin position="62"/>
        <end position="85"/>
    </location>
</feature>
<dbReference type="Proteomes" id="UP000283644">
    <property type="component" value="Unassembled WGS sequence"/>
</dbReference>
<keyword evidence="1" id="KW-0472">Membrane</keyword>
<dbReference type="EMBL" id="QXGH01000017">
    <property type="protein sequence ID" value="RHW26478.1"/>
    <property type="molecule type" value="Genomic_DNA"/>
</dbReference>
<proteinExistence type="predicted"/>
<dbReference type="RefSeq" id="WP_118925891.1">
    <property type="nucleotide sequence ID" value="NZ_QXGH01000017.1"/>
</dbReference>
<accession>A0A417Y1D9</accession>
<dbReference type="AlphaFoldDB" id="A0A417Y1D9"/>
<name>A0A417Y1D9_9ACTN</name>
<evidence type="ECO:0000259" key="2">
    <source>
        <dbReference type="Pfam" id="PF09851"/>
    </source>
</evidence>
<gene>
    <name evidence="3" type="ORF">D0Z08_14200</name>
</gene>